<name>A0A0L7KT96_OPEBR</name>
<dbReference type="AlphaFoldDB" id="A0A0L7KT96"/>
<keyword evidence="1" id="KW-0479">Metal-binding</keyword>
<organism evidence="6 7">
    <name type="scientific">Operophtera brumata</name>
    <name type="common">Winter moth</name>
    <name type="synonym">Phalaena brumata</name>
    <dbReference type="NCBI Taxonomy" id="104452"/>
    <lineage>
        <taxon>Eukaryota</taxon>
        <taxon>Metazoa</taxon>
        <taxon>Ecdysozoa</taxon>
        <taxon>Arthropoda</taxon>
        <taxon>Hexapoda</taxon>
        <taxon>Insecta</taxon>
        <taxon>Pterygota</taxon>
        <taxon>Neoptera</taxon>
        <taxon>Endopterygota</taxon>
        <taxon>Lepidoptera</taxon>
        <taxon>Glossata</taxon>
        <taxon>Ditrysia</taxon>
        <taxon>Geometroidea</taxon>
        <taxon>Geometridae</taxon>
        <taxon>Larentiinae</taxon>
        <taxon>Operophtera</taxon>
    </lineage>
</organism>
<gene>
    <name evidence="6" type="ORF">OBRU01_21148</name>
</gene>
<comment type="caution">
    <text evidence="6">The sequence shown here is derived from an EMBL/GenBank/DDBJ whole genome shotgun (WGS) entry which is preliminary data.</text>
</comment>
<dbReference type="Proteomes" id="UP000037510">
    <property type="component" value="Unassembled WGS sequence"/>
</dbReference>
<accession>A0A0L7KT96</accession>
<sequence length="102" mass="11664">MLSEEVTDLLQNSDFDDSSGEDGSENYVLIPTPRGGNLLMWRGYTYSEMTGKYICSAYKSRGCKARLKLDRDGKIVLVQGEHYHDPPNYFKTHSGNYVKLYK</sequence>
<evidence type="ECO:0000256" key="4">
    <source>
        <dbReference type="SAM" id="MobiDB-lite"/>
    </source>
</evidence>
<keyword evidence="2" id="KW-0863">Zinc-finger</keyword>
<dbReference type="InterPro" id="IPR007588">
    <property type="entry name" value="Znf_FLYWCH"/>
</dbReference>
<reference evidence="6 7" key="1">
    <citation type="journal article" date="2015" name="Genome Biol. Evol.">
        <title>The genome of winter moth (Operophtera brumata) provides a genomic perspective on sexual dimorphism and phenology.</title>
        <authorList>
            <person name="Derks M.F."/>
            <person name="Smit S."/>
            <person name="Salis L."/>
            <person name="Schijlen E."/>
            <person name="Bossers A."/>
            <person name="Mateman C."/>
            <person name="Pijl A.S."/>
            <person name="de Ridder D."/>
            <person name="Groenen M.A."/>
            <person name="Visser M.E."/>
            <person name="Megens H.J."/>
        </authorList>
    </citation>
    <scope>NUCLEOTIDE SEQUENCE [LARGE SCALE GENOMIC DNA]</scope>
    <source>
        <strain evidence="6">WM2013NL</strain>
        <tissue evidence="6">Head and thorax</tissue>
    </source>
</reference>
<evidence type="ECO:0000256" key="1">
    <source>
        <dbReference type="ARBA" id="ARBA00022723"/>
    </source>
</evidence>
<dbReference type="Gene3D" id="2.20.25.240">
    <property type="match status" value="1"/>
</dbReference>
<evidence type="ECO:0000256" key="2">
    <source>
        <dbReference type="ARBA" id="ARBA00022771"/>
    </source>
</evidence>
<proteinExistence type="predicted"/>
<dbReference type="GO" id="GO:0008270">
    <property type="term" value="F:zinc ion binding"/>
    <property type="evidence" value="ECO:0007669"/>
    <property type="project" value="UniProtKB-KW"/>
</dbReference>
<evidence type="ECO:0000259" key="5">
    <source>
        <dbReference type="Pfam" id="PF04500"/>
    </source>
</evidence>
<dbReference type="EMBL" id="JTDY01005897">
    <property type="protein sequence ID" value="KOB66503.1"/>
    <property type="molecule type" value="Genomic_DNA"/>
</dbReference>
<evidence type="ECO:0000256" key="3">
    <source>
        <dbReference type="ARBA" id="ARBA00022833"/>
    </source>
</evidence>
<feature type="domain" description="FLYWCH-type" evidence="5">
    <location>
        <begin position="30"/>
        <end position="84"/>
    </location>
</feature>
<keyword evidence="7" id="KW-1185">Reference proteome</keyword>
<evidence type="ECO:0000313" key="6">
    <source>
        <dbReference type="EMBL" id="KOB66503.1"/>
    </source>
</evidence>
<protein>
    <submittedName>
        <fullName evidence="6">Modifier of mdg4</fullName>
    </submittedName>
</protein>
<feature type="region of interest" description="Disordered" evidence="4">
    <location>
        <begin position="1"/>
        <end position="27"/>
    </location>
</feature>
<evidence type="ECO:0000313" key="7">
    <source>
        <dbReference type="Proteomes" id="UP000037510"/>
    </source>
</evidence>
<feature type="compositionally biased region" description="Acidic residues" evidence="4">
    <location>
        <begin position="14"/>
        <end position="24"/>
    </location>
</feature>
<keyword evidence="3" id="KW-0862">Zinc</keyword>
<dbReference type="Pfam" id="PF04500">
    <property type="entry name" value="FLYWCH"/>
    <property type="match status" value="1"/>
</dbReference>